<accession>A0AAD8DZ66</accession>
<dbReference type="SUPFAM" id="SSF49764">
    <property type="entry name" value="HSP20-like chaperones"/>
    <property type="match status" value="1"/>
</dbReference>
<evidence type="ECO:0000256" key="1">
    <source>
        <dbReference type="SAM" id="SignalP"/>
    </source>
</evidence>
<organism evidence="2 3">
    <name type="scientific">Mythimna separata</name>
    <name type="common">Oriental armyworm</name>
    <name type="synonym">Pseudaletia separata</name>
    <dbReference type="NCBI Taxonomy" id="271217"/>
    <lineage>
        <taxon>Eukaryota</taxon>
        <taxon>Metazoa</taxon>
        <taxon>Ecdysozoa</taxon>
        <taxon>Arthropoda</taxon>
        <taxon>Hexapoda</taxon>
        <taxon>Insecta</taxon>
        <taxon>Pterygota</taxon>
        <taxon>Neoptera</taxon>
        <taxon>Endopterygota</taxon>
        <taxon>Lepidoptera</taxon>
        <taxon>Glossata</taxon>
        <taxon>Ditrysia</taxon>
        <taxon>Noctuoidea</taxon>
        <taxon>Noctuidae</taxon>
        <taxon>Noctuinae</taxon>
        <taxon>Hadenini</taxon>
        <taxon>Mythimna</taxon>
    </lineage>
</organism>
<dbReference type="Gene3D" id="2.60.40.790">
    <property type="match status" value="1"/>
</dbReference>
<sequence>MIALLLLCGIIAGACAAPHFNEFPFKTPQRRPDFSNFDSSTSESQEGVEGTEYKITVPLYDFKPKDIVVKALEGLVKIQVTDKNQNTISTIETLPDTVNLHGTNWIIEHGVLKITFPLKDGVVVKTTDVAAVTEQQPELGGSREEIETNVNDVQDADVGLLMHSAEE</sequence>
<keyword evidence="1" id="KW-0732">Signal</keyword>
<gene>
    <name evidence="2" type="ORF">PYW07_015098</name>
</gene>
<feature type="chain" id="PRO_5042027221" evidence="1">
    <location>
        <begin position="17"/>
        <end position="167"/>
    </location>
</feature>
<protein>
    <submittedName>
        <fullName evidence="2">Uncharacterized protein</fullName>
    </submittedName>
</protein>
<dbReference type="AlphaFoldDB" id="A0AAD8DZ66"/>
<name>A0AAD8DZ66_MYTSE</name>
<reference evidence="2" key="1">
    <citation type="submission" date="2023-03" db="EMBL/GenBank/DDBJ databases">
        <title>Chromosome-level genomes of two armyworms, Mythimna separata and Mythimna loreyi, provide insights into the biosynthesis and reception of sex pheromones.</title>
        <authorList>
            <person name="Zhao H."/>
        </authorList>
    </citation>
    <scope>NUCLEOTIDE SEQUENCE</scope>
    <source>
        <strain evidence="2">BeijingLab</strain>
        <tissue evidence="2">Pupa</tissue>
    </source>
</reference>
<dbReference type="InterPro" id="IPR008978">
    <property type="entry name" value="HSP20-like_chaperone"/>
</dbReference>
<dbReference type="CDD" id="cd00298">
    <property type="entry name" value="ACD_sHsps_p23-like"/>
    <property type="match status" value="1"/>
</dbReference>
<evidence type="ECO:0000313" key="2">
    <source>
        <dbReference type="EMBL" id="KAJ8732499.1"/>
    </source>
</evidence>
<dbReference type="EMBL" id="JARGEI010000004">
    <property type="protein sequence ID" value="KAJ8732499.1"/>
    <property type="molecule type" value="Genomic_DNA"/>
</dbReference>
<proteinExistence type="predicted"/>
<feature type="signal peptide" evidence="1">
    <location>
        <begin position="1"/>
        <end position="16"/>
    </location>
</feature>
<evidence type="ECO:0000313" key="3">
    <source>
        <dbReference type="Proteomes" id="UP001231518"/>
    </source>
</evidence>
<dbReference type="Proteomes" id="UP001231518">
    <property type="component" value="Chromosome 6"/>
</dbReference>
<keyword evidence="3" id="KW-1185">Reference proteome</keyword>
<comment type="caution">
    <text evidence="2">The sequence shown here is derived from an EMBL/GenBank/DDBJ whole genome shotgun (WGS) entry which is preliminary data.</text>
</comment>